<evidence type="ECO:0000313" key="2">
    <source>
        <dbReference type="Proteomes" id="UP000636800"/>
    </source>
</evidence>
<accession>A0A835RL59</accession>
<organism evidence="1 2">
    <name type="scientific">Vanilla planifolia</name>
    <name type="common">Vanilla</name>
    <dbReference type="NCBI Taxonomy" id="51239"/>
    <lineage>
        <taxon>Eukaryota</taxon>
        <taxon>Viridiplantae</taxon>
        <taxon>Streptophyta</taxon>
        <taxon>Embryophyta</taxon>
        <taxon>Tracheophyta</taxon>
        <taxon>Spermatophyta</taxon>
        <taxon>Magnoliopsida</taxon>
        <taxon>Liliopsida</taxon>
        <taxon>Asparagales</taxon>
        <taxon>Orchidaceae</taxon>
        <taxon>Vanilloideae</taxon>
        <taxon>Vanilleae</taxon>
        <taxon>Vanilla</taxon>
    </lineage>
</organism>
<dbReference type="Proteomes" id="UP000636800">
    <property type="component" value="Chromosome 3"/>
</dbReference>
<feature type="non-terminal residue" evidence="1">
    <location>
        <position position="65"/>
    </location>
</feature>
<dbReference type="AlphaFoldDB" id="A0A835RL59"/>
<dbReference type="EMBL" id="JADCNL010000003">
    <property type="protein sequence ID" value="KAG0488268.1"/>
    <property type="molecule type" value="Genomic_DNA"/>
</dbReference>
<protein>
    <submittedName>
        <fullName evidence="1">Uncharacterized protein</fullName>
    </submittedName>
</protein>
<dbReference type="OrthoDB" id="778084at2759"/>
<proteinExistence type="predicted"/>
<gene>
    <name evidence="1" type="ORF">HPP92_007079</name>
</gene>
<keyword evidence="2" id="KW-1185">Reference proteome</keyword>
<evidence type="ECO:0000313" key="1">
    <source>
        <dbReference type="EMBL" id="KAG0488268.1"/>
    </source>
</evidence>
<sequence>HSLTLFSKSFSSFPRGAVNESGCLGMQPKLGGKFRPRLNNCERPIANKYREGKMKRTLKRESKSA</sequence>
<comment type="caution">
    <text evidence="1">The sequence shown here is derived from an EMBL/GenBank/DDBJ whole genome shotgun (WGS) entry which is preliminary data.</text>
</comment>
<reference evidence="1 2" key="1">
    <citation type="journal article" date="2020" name="Nat. Food">
        <title>A phased Vanilla planifolia genome enables genetic improvement of flavour and production.</title>
        <authorList>
            <person name="Hasing T."/>
            <person name="Tang H."/>
            <person name="Brym M."/>
            <person name="Khazi F."/>
            <person name="Huang T."/>
            <person name="Chambers A.H."/>
        </authorList>
    </citation>
    <scope>NUCLEOTIDE SEQUENCE [LARGE SCALE GENOMIC DNA]</scope>
    <source>
        <tissue evidence="1">Leaf</tissue>
    </source>
</reference>
<name>A0A835RL59_VANPL</name>